<dbReference type="Proteomes" id="UP000054988">
    <property type="component" value="Unassembled WGS sequence"/>
</dbReference>
<name>A0A0W0FU18_MONRR</name>
<evidence type="ECO:0000313" key="3">
    <source>
        <dbReference type="Proteomes" id="UP000054988"/>
    </source>
</evidence>
<reference evidence="2 3" key="1">
    <citation type="submission" date="2015-12" db="EMBL/GenBank/DDBJ databases">
        <title>Draft genome sequence of Moniliophthora roreri, the causal agent of frosty pod rot of cacao.</title>
        <authorList>
            <person name="Aime M.C."/>
            <person name="Diaz-Valderrama J.R."/>
            <person name="Kijpornyongpan T."/>
            <person name="Phillips-Mora W."/>
        </authorList>
    </citation>
    <scope>NUCLEOTIDE SEQUENCE [LARGE SCALE GENOMIC DNA]</scope>
    <source>
        <strain evidence="2 3">MCA 2952</strain>
    </source>
</reference>
<evidence type="ECO:0000313" key="2">
    <source>
        <dbReference type="EMBL" id="KTB39883.1"/>
    </source>
</evidence>
<feature type="region of interest" description="Disordered" evidence="1">
    <location>
        <begin position="38"/>
        <end position="59"/>
    </location>
</feature>
<evidence type="ECO:0000256" key="1">
    <source>
        <dbReference type="SAM" id="MobiDB-lite"/>
    </source>
</evidence>
<proteinExistence type="predicted"/>
<dbReference type="EMBL" id="LATX01001627">
    <property type="protein sequence ID" value="KTB39883.1"/>
    <property type="molecule type" value="Genomic_DNA"/>
</dbReference>
<dbReference type="Pfam" id="PF02410">
    <property type="entry name" value="RsfS"/>
    <property type="match status" value="1"/>
</dbReference>
<gene>
    <name evidence="2" type="ORF">WG66_7584</name>
</gene>
<feature type="region of interest" description="Disordered" evidence="1">
    <location>
        <begin position="96"/>
        <end position="119"/>
    </location>
</feature>
<accession>A0A0W0FU18</accession>
<comment type="caution">
    <text evidence="2">The sequence shown here is derived from an EMBL/GenBank/DDBJ whole genome shotgun (WGS) entry which is preliminary data.</text>
</comment>
<protein>
    <submittedName>
        <fullName evidence="2">Uncharacterized protein</fullName>
    </submittedName>
</protein>
<dbReference type="InterPro" id="IPR043519">
    <property type="entry name" value="NT_sf"/>
</dbReference>
<dbReference type="Gene3D" id="3.30.460.10">
    <property type="entry name" value="Beta Polymerase, domain 2"/>
    <property type="match status" value="1"/>
</dbReference>
<feature type="compositionally biased region" description="Polar residues" evidence="1">
    <location>
        <begin position="41"/>
        <end position="52"/>
    </location>
</feature>
<dbReference type="eggNOG" id="ENOG502SEVI">
    <property type="taxonomic scope" value="Eukaryota"/>
</dbReference>
<organism evidence="2 3">
    <name type="scientific">Moniliophthora roreri</name>
    <name type="common">Frosty pod rot fungus</name>
    <name type="synonym">Monilia roreri</name>
    <dbReference type="NCBI Taxonomy" id="221103"/>
    <lineage>
        <taxon>Eukaryota</taxon>
        <taxon>Fungi</taxon>
        <taxon>Dikarya</taxon>
        <taxon>Basidiomycota</taxon>
        <taxon>Agaricomycotina</taxon>
        <taxon>Agaricomycetes</taxon>
        <taxon>Agaricomycetidae</taxon>
        <taxon>Agaricales</taxon>
        <taxon>Marasmiineae</taxon>
        <taxon>Marasmiaceae</taxon>
        <taxon>Moniliophthora</taxon>
    </lineage>
</organism>
<dbReference type="AlphaFoldDB" id="A0A0W0FU18"/>
<sequence length="209" mass="23267">MSLFTVFNACRRAQTTALFSRRFLSSASQSRVPWFVDADSESSTSQPPTFSRISRAPPVPEDTPHVLRELHSELAQSPHLEHSALLVTRFSNVTPPMGDPLPLRRPQGKRSRRGTDAGESMYDIPGSLWNWIVFAQVKEGTENKGAIESVVRVVRTLLLAVEPPLPIPPKSKRRMQNGWAMVDAGDFAVHIISKAAREKYFGDTSSQQT</sequence>